<evidence type="ECO:0000313" key="2">
    <source>
        <dbReference type="EMBL" id="KAK7253735.1"/>
    </source>
</evidence>
<protein>
    <submittedName>
        <fullName evidence="2">Uncharacterized protein</fullName>
    </submittedName>
</protein>
<feature type="region of interest" description="Disordered" evidence="1">
    <location>
        <begin position="76"/>
        <end position="105"/>
    </location>
</feature>
<evidence type="ECO:0000313" key="3">
    <source>
        <dbReference type="Proteomes" id="UP001363151"/>
    </source>
</evidence>
<comment type="caution">
    <text evidence="2">The sequence shown here is derived from an EMBL/GenBank/DDBJ whole genome shotgun (WGS) entry which is preliminary data.</text>
</comment>
<keyword evidence="3" id="KW-1185">Reference proteome</keyword>
<evidence type="ECO:0000256" key="1">
    <source>
        <dbReference type="SAM" id="MobiDB-lite"/>
    </source>
</evidence>
<accession>A0ABR1GCV0</accession>
<reference evidence="2 3" key="1">
    <citation type="submission" date="2024-03" db="EMBL/GenBank/DDBJ databases">
        <title>Aureococcus anophagefferens CCMP1851 and Kratosvirus quantuckense: Draft genome of a second virus-susceptible host strain in the model system.</title>
        <authorList>
            <person name="Chase E."/>
            <person name="Truchon A.R."/>
            <person name="Schepens W."/>
            <person name="Wilhelm S.W."/>
        </authorList>
    </citation>
    <scope>NUCLEOTIDE SEQUENCE [LARGE SCALE GENOMIC DNA]</scope>
    <source>
        <strain evidence="2 3">CCMP1851</strain>
    </source>
</reference>
<dbReference type="EMBL" id="JBBJCI010000034">
    <property type="protein sequence ID" value="KAK7253735.1"/>
    <property type="molecule type" value="Genomic_DNA"/>
</dbReference>
<organism evidence="2 3">
    <name type="scientific">Aureococcus anophagefferens</name>
    <name type="common">Harmful bloom alga</name>
    <dbReference type="NCBI Taxonomy" id="44056"/>
    <lineage>
        <taxon>Eukaryota</taxon>
        <taxon>Sar</taxon>
        <taxon>Stramenopiles</taxon>
        <taxon>Ochrophyta</taxon>
        <taxon>Pelagophyceae</taxon>
        <taxon>Pelagomonadales</taxon>
        <taxon>Pelagomonadaceae</taxon>
        <taxon>Aureococcus</taxon>
    </lineage>
</organism>
<feature type="region of interest" description="Disordered" evidence="1">
    <location>
        <begin position="1"/>
        <end position="24"/>
    </location>
</feature>
<feature type="compositionally biased region" description="Basic and acidic residues" evidence="1">
    <location>
        <begin position="1"/>
        <end position="16"/>
    </location>
</feature>
<name>A0ABR1GCV0_AURAN</name>
<proteinExistence type="predicted"/>
<dbReference type="Proteomes" id="UP001363151">
    <property type="component" value="Unassembled WGS sequence"/>
</dbReference>
<sequence>MLEREAAALAAARDDPQTPGPGVAFTLNPGDVKCKVIKRAGEDGAAAAARFCAGAPPAETYECTNAHALDVARQLGGAAAGDRAARGTGRRSPRPLATSPAPSRT</sequence>
<gene>
    <name evidence="2" type="ORF">SO694_00002422</name>
</gene>